<feature type="domain" description="CRISPR type III-associated protein" evidence="2">
    <location>
        <begin position="35"/>
        <end position="184"/>
    </location>
</feature>
<dbReference type="Pfam" id="PF03787">
    <property type="entry name" value="RAMPs"/>
    <property type="match status" value="1"/>
</dbReference>
<reference evidence="3 4" key="1">
    <citation type="submission" date="2022-05" db="EMBL/GenBank/DDBJ databases">
        <title>Genome Sequencing of Bee-Associated Microbes.</title>
        <authorList>
            <person name="Dunlap C."/>
        </authorList>
    </citation>
    <scope>NUCLEOTIDE SEQUENCE [LARGE SCALE GENOMIC DNA]</scope>
    <source>
        <strain evidence="3 4">CBP-1093</strain>
    </source>
</reference>
<comment type="caution">
    <text evidence="3">The sequence shown here is derived from an EMBL/GenBank/DDBJ whole genome shotgun (WGS) entry which is preliminary data.</text>
</comment>
<evidence type="ECO:0000313" key="4">
    <source>
        <dbReference type="Proteomes" id="UP001527057"/>
    </source>
</evidence>
<dbReference type="InterPro" id="IPR007522">
    <property type="entry name" value="CRISPR-assoc_prot_TM1795"/>
</dbReference>
<name>A0ABT4F6S1_9BACI</name>
<organism evidence="3 4">
    <name type="scientific">Bacillus xiamenensis</name>
    <dbReference type="NCBI Taxonomy" id="1178537"/>
    <lineage>
        <taxon>Bacteria</taxon>
        <taxon>Bacillati</taxon>
        <taxon>Bacillota</taxon>
        <taxon>Bacilli</taxon>
        <taxon>Bacillales</taxon>
        <taxon>Bacillaceae</taxon>
        <taxon>Bacillus</taxon>
    </lineage>
</organism>
<protein>
    <submittedName>
        <fullName evidence="3">Type III-B CRISPR module RAMP protein Cmr1</fullName>
    </submittedName>
</protein>
<sequence>MTRESRKPKTNWHDVKHAIDTKIHEDQRLFKEPLTIHLVTPMFGGGPISNSIDQDRPIRESAIRGHLRFWWRATRGAVCKNANELSKREAEIFGHTEKNSLIKVIVEEIFKEKKQIKFPPTYIFQKIPNEMFLGYFKMNVYLTESTSMTSQDKKKLGNEIEAALWAWINFGGLGARTRRGCGSLYCEAFSPKEQEVSKERFDQWFKEKICQYAISIPEVPREWATLSWEFRLQNKASQTHLSWTKTMETYSEFRKKHNVQNGEAGRSYWPEADSIRHLANMSHPDHKLPYPSNKPKRYIAFPRAQFGMPIVFNFKKESKKDKKRSKEEIAKRKWFQKEPNAKTLVPRNKNRLASPLILKPLAINQEESVGMVMVLQQPKIEALTLLGKGKPLPNVTDEQSIYPTATYLKNPLEDESGRTHSSAIQAFLHSKEVQTFCQKNYKNKH</sequence>
<dbReference type="CDD" id="cd09657">
    <property type="entry name" value="Cmr1_III-B"/>
    <property type="match status" value="1"/>
</dbReference>
<evidence type="ECO:0000259" key="2">
    <source>
        <dbReference type="Pfam" id="PF03787"/>
    </source>
</evidence>
<evidence type="ECO:0000313" key="3">
    <source>
        <dbReference type="EMBL" id="MCY9576553.1"/>
    </source>
</evidence>
<dbReference type="InterPro" id="IPR005537">
    <property type="entry name" value="RAMP_III_fam"/>
</dbReference>
<accession>A0ABT4F6S1</accession>
<dbReference type="Proteomes" id="UP001527057">
    <property type="component" value="Unassembled WGS sequence"/>
</dbReference>
<dbReference type="RefSeq" id="WP_197226812.1">
    <property type="nucleotide sequence ID" value="NZ_JAMDMH010000029.1"/>
</dbReference>
<keyword evidence="1" id="KW-0051">Antiviral defense</keyword>
<gene>
    <name evidence="3" type="primary">cmr1</name>
    <name evidence="3" type="ORF">M5W27_12165</name>
</gene>
<proteinExistence type="predicted"/>
<dbReference type="EMBL" id="JAMDMH010000029">
    <property type="protein sequence ID" value="MCY9576553.1"/>
    <property type="molecule type" value="Genomic_DNA"/>
</dbReference>
<dbReference type="NCBIfam" id="TIGR01894">
    <property type="entry name" value="cas_TM1795_cmr1"/>
    <property type="match status" value="1"/>
</dbReference>
<keyword evidence="4" id="KW-1185">Reference proteome</keyword>
<evidence type="ECO:0000256" key="1">
    <source>
        <dbReference type="ARBA" id="ARBA00023118"/>
    </source>
</evidence>